<accession>A0AAN7PSQ7</accession>
<feature type="domain" description="G-protein coupled receptors family 2 profile 1" evidence="10">
    <location>
        <begin position="531"/>
        <end position="588"/>
    </location>
</feature>
<dbReference type="SMART" id="SM00409">
    <property type="entry name" value="IG"/>
    <property type="match status" value="2"/>
</dbReference>
<dbReference type="SUPFAM" id="SSF49854">
    <property type="entry name" value="Spermadhesin, CUB domain"/>
    <property type="match status" value="1"/>
</dbReference>
<feature type="transmembrane region" description="Helical" evidence="6">
    <location>
        <begin position="864"/>
        <end position="888"/>
    </location>
</feature>
<feature type="domain" description="Ig-like" evidence="11">
    <location>
        <begin position="346"/>
        <end position="426"/>
    </location>
</feature>
<protein>
    <submittedName>
        <fullName evidence="12">Uncharacterized protein</fullName>
    </submittedName>
</protein>
<evidence type="ECO:0000259" key="10">
    <source>
        <dbReference type="PROSITE" id="PS50227"/>
    </source>
</evidence>
<sequence>MPKKSSAVHILNLILIQIIRIKCECGGTLTARKGLLQTPNFPNEFSVPIFCKWVIDASEISTSNTSIIVYLTQLFVLEGLSFEEYETYDRRYNILGKQIHVVLENNISKVRWVRTNQNVLVVTFQLHNIENTHLRILDHFLDVYGFNLTYEVTSEPVRSDSCTMSDCGFTGICFDNNTHFYCQCFPGYAGKTCSDGYSSLCSYDGVPYCKNDGKCRQVGTNAVTCDCLEGYGGEQCQKSSRSKKQDCTERNLGHNCKCFKETGNGNFNDRFYYYDWGTEADVSFNGLKRDKKKLESLINKWMSVGRIGNLTLIDKGIALRNDSFQFLKNLTINHVGTIRENGHFVLSCVAHGTPYLIFRWYKDGLLVNTTLSSSNKWTRLIQNPQMNKYTSVLGIEKVTYLDEGLFVCEAEDAGVKQCLSRTVEITKPPIVKIEPMTLTVQKGENFTIKCICLTNKDSDHKYTYSWTKNKLLLPIKTDMEKYEILYPGGSILQVSHIEKTTIYSCLVQDEVTSTEVSIQIDVVDRNLIHTCRGEKTLNILWPETAPGTLNIQECPKGFTGTVSRWCVLHDVEKSLWQLPDFSSCTADYLQKIDSDFQRVQLGYGSGSSYKILENYKNHVNKQLLLLPGEGVRILSLANAVMSFIQSTKDFALIFNSNQVIFPQKILQDYAHLCVLSTSKCRRNLHTIAIDVAAITDLHFLPKIPLERQKYPAWFMYELEITYTGEIDLIANESVTMTSVVYKNLSSYLPSRSSVRLRDAAEMEYEIISKIASVWLFKNSKPLMSDKFSFTMQFSHLVVNTNMTRWRINCSVATYATYGYDWNINDCYTSLINSTTTKCICSRQGTYAVLITSLPLSLIQVEENYSYQVFVLLSCCFCLLFATIAVIVMIAHWSLIKSSLAFLKVQYCCVLAASMVMFVIALSRDIPNEAFPYINTSLEIFLLIALSSHISKCLIVYADLVQLSKTQNLSKTIVAISTGVPVITVFASHLTHRTMGRKQPSWWLINGSVSFNIFVTAFLIIIFLYNIMYLMVMEKLTQCGDKPSVLVLERKRLLRRSFCIFWATVVMICSSIMYINMKESPYWNYGFALSNVLLVLIFFTSYILKSEIQLLDEFIEKCRLNHTPKQSTSNIGSTSSSSKQDSDFASNKSEAGSNRQMGSSKSIILLSDLQNIPTYTKNLPPDVNNESSSSCNMHKPIKEYMYSPDVVATRVHVELDLVAPIIHDQNNKISEESPIILCNIAVNSRCEIAPNLPDLQIQTESLDKPKVIKCERLQPEGVETLITEESVETKSEHGKSDSLDGMLDKISHDLDYLLNRKGSTDKCNDNDDFKTSF</sequence>
<proteinExistence type="inferred from homology"/>
<feature type="compositionally biased region" description="Polar residues" evidence="5">
    <location>
        <begin position="1146"/>
        <end position="1157"/>
    </location>
</feature>
<organism evidence="12 13">
    <name type="scientific">Aquatica leii</name>
    <dbReference type="NCBI Taxonomy" id="1421715"/>
    <lineage>
        <taxon>Eukaryota</taxon>
        <taxon>Metazoa</taxon>
        <taxon>Ecdysozoa</taxon>
        <taxon>Arthropoda</taxon>
        <taxon>Hexapoda</taxon>
        <taxon>Insecta</taxon>
        <taxon>Pterygota</taxon>
        <taxon>Neoptera</taxon>
        <taxon>Endopterygota</taxon>
        <taxon>Coleoptera</taxon>
        <taxon>Polyphaga</taxon>
        <taxon>Elateriformia</taxon>
        <taxon>Elateroidea</taxon>
        <taxon>Lampyridae</taxon>
        <taxon>Luciolinae</taxon>
        <taxon>Aquatica</taxon>
    </lineage>
</organism>
<evidence type="ECO:0000313" key="13">
    <source>
        <dbReference type="Proteomes" id="UP001353858"/>
    </source>
</evidence>
<dbReference type="InterPro" id="IPR036445">
    <property type="entry name" value="GPCR_2_extracell_dom_sf"/>
</dbReference>
<dbReference type="InterPro" id="IPR051587">
    <property type="entry name" value="Adhesion_GPCR"/>
</dbReference>
<keyword evidence="6" id="KW-0812">Transmembrane</keyword>
<comment type="caution">
    <text evidence="4">Lacks conserved residue(s) required for the propagation of feature annotation.</text>
</comment>
<dbReference type="PROSITE" id="PS50227">
    <property type="entry name" value="G_PROTEIN_RECEP_F2_3"/>
    <property type="match status" value="1"/>
</dbReference>
<dbReference type="Pfam" id="PF13927">
    <property type="entry name" value="Ig_3"/>
    <property type="match status" value="1"/>
</dbReference>
<dbReference type="SUPFAM" id="SSF48726">
    <property type="entry name" value="Immunoglobulin"/>
    <property type="match status" value="2"/>
</dbReference>
<dbReference type="InterPro" id="IPR046338">
    <property type="entry name" value="GAIN_dom_sf"/>
</dbReference>
<dbReference type="SMART" id="SM00181">
    <property type="entry name" value="EGF"/>
    <property type="match status" value="2"/>
</dbReference>
<feature type="disulfide bond" evidence="4">
    <location>
        <begin position="227"/>
        <end position="236"/>
    </location>
</feature>
<dbReference type="PANTHER" id="PTHR45813">
    <property type="entry name" value="IG-LIKE DOMAIN-CONTAINING PROTEIN"/>
    <property type="match status" value="1"/>
</dbReference>
<evidence type="ECO:0000259" key="11">
    <source>
        <dbReference type="PROSITE" id="PS50835"/>
    </source>
</evidence>
<feature type="transmembrane region" description="Helical" evidence="6">
    <location>
        <begin position="900"/>
        <end position="919"/>
    </location>
</feature>
<feature type="disulfide bond" evidence="4">
    <location>
        <begin position="184"/>
        <end position="193"/>
    </location>
</feature>
<evidence type="ECO:0000313" key="12">
    <source>
        <dbReference type="EMBL" id="KAK4875869.1"/>
    </source>
</evidence>
<dbReference type="InterPro" id="IPR000859">
    <property type="entry name" value="CUB_dom"/>
</dbReference>
<feature type="domain" description="Ig-like" evidence="11">
    <location>
        <begin position="428"/>
        <end position="517"/>
    </location>
</feature>
<dbReference type="PROSITE" id="PS01186">
    <property type="entry name" value="EGF_2"/>
    <property type="match status" value="2"/>
</dbReference>
<feature type="signal peptide" evidence="7">
    <location>
        <begin position="1"/>
        <end position="23"/>
    </location>
</feature>
<keyword evidence="7" id="KW-0732">Signal</keyword>
<evidence type="ECO:0000256" key="7">
    <source>
        <dbReference type="SAM" id="SignalP"/>
    </source>
</evidence>
<dbReference type="InterPro" id="IPR000742">
    <property type="entry name" value="EGF"/>
</dbReference>
<dbReference type="PROSITE" id="PS00022">
    <property type="entry name" value="EGF_1"/>
    <property type="match status" value="2"/>
</dbReference>
<evidence type="ECO:0000256" key="4">
    <source>
        <dbReference type="PROSITE-ProRule" id="PRU00076"/>
    </source>
</evidence>
<feature type="transmembrane region" description="Helical" evidence="6">
    <location>
        <begin position="971"/>
        <end position="990"/>
    </location>
</feature>
<dbReference type="CDD" id="cd00054">
    <property type="entry name" value="EGF_CA"/>
    <property type="match status" value="1"/>
</dbReference>
<evidence type="ECO:0000256" key="5">
    <source>
        <dbReference type="SAM" id="MobiDB-lite"/>
    </source>
</evidence>
<feature type="region of interest" description="Disordered" evidence="5">
    <location>
        <begin position="1123"/>
        <end position="1157"/>
    </location>
</feature>
<dbReference type="SUPFAM" id="SSF57196">
    <property type="entry name" value="EGF/Laminin"/>
    <property type="match status" value="1"/>
</dbReference>
<dbReference type="PANTHER" id="PTHR45813:SF8">
    <property type="entry name" value="IG-LIKE DOMAIN-CONTAINING PROTEIN"/>
    <property type="match status" value="1"/>
</dbReference>
<dbReference type="InterPro" id="IPR013783">
    <property type="entry name" value="Ig-like_fold"/>
</dbReference>
<comment type="caution">
    <text evidence="12">The sequence shown here is derived from an EMBL/GenBank/DDBJ whole genome shotgun (WGS) entry which is preliminary data.</text>
</comment>
<name>A0AAN7PSQ7_9COLE</name>
<feature type="domain" description="EGF-like" evidence="9">
    <location>
        <begin position="158"/>
        <end position="194"/>
    </location>
</feature>
<evidence type="ECO:0000256" key="3">
    <source>
        <dbReference type="ARBA" id="ARBA00023180"/>
    </source>
</evidence>
<dbReference type="PROSITE" id="PS50026">
    <property type="entry name" value="EGF_3"/>
    <property type="match status" value="2"/>
</dbReference>
<feature type="compositionally biased region" description="Low complexity" evidence="5">
    <location>
        <begin position="1126"/>
        <end position="1145"/>
    </location>
</feature>
<gene>
    <name evidence="12" type="ORF">RN001_012291</name>
</gene>
<dbReference type="InterPro" id="IPR007110">
    <property type="entry name" value="Ig-like_dom"/>
</dbReference>
<dbReference type="EMBL" id="JARPUR010000005">
    <property type="protein sequence ID" value="KAK4875869.1"/>
    <property type="molecule type" value="Genomic_DNA"/>
</dbReference>
<dbReference type="GO" id="GO:0004930">
    <property type="term" value="F:G protein-coupled receptor activity"/>
    <property type="evidence" value="ECO:0007669"/>
    <property type="project" value="InterPro"/>
</dbReference>
<evidence type="ECO:0000256" key="1">
    <source>
        <dbReference type="ARBA" id="ARBA00007343"/>
    </source>
</evidence>
<dbReference type="GO" id="GO:0007189">
    <property type="term" value="P:adenylate cyclase-activating G protein-coupled receptor signaling pathway"/>
    <property type="evidence" value="ECO:0007669"/>
    <property type="project" value="TreeGrafter"/>
</dbReference>
<keyword evidence="13" id="KW-1185">Reference proteome</keyword>
<keyword evidence="6" id="KW-1133">Transmembrane helix</keyword>
<evidence type="ECO:0000256" key="2">
    <source>
        <dbReference type="ARBA" id="ARBA00023157"/>
    </source>
</evidence>
<dbReference type="Gene3D" id="2.60.40.10">
    <property type="entry name" value="Immunoglobulins"/>
    <property type="match status" value="2"/>
</dbReference>
<dbReference type="InterPro" id="IPR035914">
    <property type="entry name" value="Sperma_CUB_dom_sf"/>
</dbReference>
<reference evidence="13" key="1">
    <citation type="submission" date="2023-01" db="EMBL/GenBank/DDBJ databases">
        <title>Key to firefly adult light organ development and bioluminescence: homeobox transcription factors regulate luciferase expression and transportation to peroxisome.</title>
        <authorList>
            <person name="Fu X."/>
        </authorList>
    </citation>
    <scope>NUCLEOTIDE SEQUENCE [LARGE SCALE GENOMIC DNA]</scope>
</reference>
<dbReference type="CDD" id="cd00096">
    <property type="entry name" value="Ig"/>
    <property type="match status" value="1"/>
</dbReference>
<dbReference type="InterPro" id="IPR001879">
    <property type="entry name" value="GPCR_2_extracellular_dom"/>
</dbReference>
<evidence type="ECO:0000259" key="9">
    <source>
        <dbReference type="PROSITE" id="PS50026"/>
    </source>
</evidence>
<feature type="domain" description="CUB" evidence="8">
    <location>
        <begin position="25"/>
        <end position="153"/>
    </location>
</feature>
<feature type="transmembrane region" description="Helical" evidence="6">
    <location>
        <begin position="1081"/>
        <end position="1103"/>
    </location>
</feature>
<keyword evidence="2 4" id="KW-1015">Disulfide bond</keyword>
<keyword evidence="6" id="KW-0472">Membrane</keyword>
<feature type="chain" id="PRO_5042936968" evidence="7">
    <location>
        <begin position="24"/>
        <end position="1332"/>
    </location>
</feature>
<dbReference type="Gene3D" id="2.60.120.290">
    <property type="entry name" value="Spermadhesin, CUB domain"/>
    <property type="match status" value="1"/>
</dbReference>
<dbReference type="PROSITE" id="PS50835">
    <property type="entry name" value="IG_LIKE"/>
    <property type="match status" value="2"/>
</dbReference>
<dbReference type="InterPro" id="IPR003599">
    <property type="entry name" value="Ig_sub"/>
</dbReference>
<dbReference type="GO" id="GO:0016020">
    <property type="term" value="C:membrane"/>
    <property type="evidence" value="ECO:0007669"/>
    <property type="project" value="InterPro"/>
</dbReference>
<dbReference type="Proteomes" id="UP001353858">
    <property type="component" value="Unassembled WGS sequence"/>
</dbReference>
<comment type="similarity">
    <text evidence="1">Belongs to the G-protein coupled receptor 2 family. Adhesion G-protein coupled receptor (ADGR) subfamily.</text>
</comment>
<evidence type="ECO:0000256" key="6">
    <source>
        <dbReference type="SAM" id="Phobius"/>
    </source>
</evidence>
<evidence type="ECO:0000259" key="8">
    <source>
        <dbReference type="PROSITE" id="PS01180"/>
    </source>
</evidence>
<dbReference type="PROSITE" id="PS00010">
    <property type="entry name" value="ASX_HYDROXYL"/>
    <property type="match status" value="1"/>
</dbReference>
<dbReference type="InterPro" id="IPR000152">
    <property type="entry name" value="EGF-type_Asp/Asn_hydroxyl_site"/>
</dbReference>
<keyword evidence="4" id="KW-0245">EGF-like domain</keyword>
<feature type="transmembrane region" description="Helical" evidence="6">
    <location>
        <begin position="1010"/>
        <end position="1031"/>
    </location>
</feature>
<dbReference type="PROSITE" id="PS01180">
    <property type="entry name" value="CUB"/>
    <property type="match status" value="1"/>
</dbReference>
<feature type="domain" description="EGF-like" evidence="9">
    <location>
        <begin position="197"/>
        <end position="237"/>
    </location>
</feature>
<feature type="transmembrane region" description="Helical" evidence="6">
    <location>
        <begin position="1052"/>
        <end position="1075"/>
    </location>
</feature>
<dbReference type="InterPro" id="IPR036179">
    <property type="entry name" value="Ig-like_dom_sf"/>
</dbReference>
<dbReference type="Gene3D" id="4.10.1240.10">
    <property type="entry name" value="GPCR, family 2, extracellular hormone receptor domain"/>
    <property type="match status" value="1"/>
</dbReference>
<dbReference type="Gene3D" id="2.60.220.50">
    <property type="match status" value="1"/>
</dbReference>
<feature type="transmembrane region" description="Helical" evidence="6">
    <location>
        <begin position="939"/>
        <end position="959"/>
    </location>
</feature>
<dbReference type="Gene3D" id="2.10.25.10">
    <property type="entry name" value="Laminin"/>
    <property type="match status" value="2"/>
</dbReference>
<keyword evidence="3" id="KW-0325">Glycoprotein</keyword>